<evidence type="ECO:0000313" key="2">
    <source>
        <dbReference type="Proteomes" id="UP000092445"/>
    </source>
</evidence>
<organism evidence="1 2">
    <name type="scientific">Glossina pallidipes</name>
    <name type="common">Tsetse fly</name>
    <dbReference type="NCBI Taxonomy" id="7398"/>
    <lineage>
        <taxon>Eukaryota</taxon>
        <taxon>Metazoa</taxon>
        <taxon>Ecdysozoa</taxon>
        <taxon>Arthropoda</taxon>
        <taxon>Hexapoda</taxon>
        <taxon>Insecta</taxon>
        <taxon>Pterygota</taxon>
        <taxon>Neoptera</taxon>
        <taxon>Endopterygota</taxon>
        <taxon>Diptera</taxon>
        <taxon>Brachycera</taxon>
        <taxon>Muscomorpha</taxon>
        <taxon>Hippoboscoidea</taxon>
        <taxon>Glossinidae</taxon>
        <taxon>Glossina</taxon>
    </lineage>
</organism>
<reference evidence="2" key="1">
    <citation type="submission" date="2014-03" db="EMBL/GenBank/DDBJ databases">
        <authorList>
            <person name="Aksoy S."/>
            <person name="Warren W."/>
            <person name="Wilson R.K."/>
        </authorList>
    </citation>
    <scope>NUCLEOTIDE SEQUENCE [LARGE SCALE GENOMIC DNA]</scope>
    <source>
        <strain evidence="2">IAEA</strain>
    </source>
</reference>
<reference evidence="1" key="2">
    <citation type="submission" date="2020-05" db="UniProtKB">
        <authorList>
            <consortium name="EnsemblMetazoa"/>
        </authorList>
    </citation>
    <scope>IDENTIFICATION</scope>
    <source>
        <strain evidence="1">IAEA</strain>
    </source>
</reference>
<dbReference type="AlphaFoldDB" id="A0A1B0ABE1"/>
<dbReference type="EnsemblMetazoa" id="GPAI040122-RA">
    <property type="protein sequence ID" value="GPAI040122-PA"/>
    <property type="gene ID" value="GPAI040122"/>
</dbReference>
<name>A0A1B0ABE1_GLOPL</name>
<accession>A0A1B0ABE1</accession>
<sequence length="173" mass="17623">MEILLLDVVAIVVPDIARLPDGPGERFDDAATRRLRESGPVFRPDVLGTDPFGDKSIVGLDCTYIAKPHSCFSSRGMEGVLGLGRVVGVRILGVSALSGVGGARGLKGVRGGAGVYLMGDSALAAVGGVRVLGVSPLKGVGGARGDTASYLKGASQISIVSFLSLTVPDIFNS</sequence>
<proteinExistence type="predicted"/>
<evidence type="ECO:0000313" key="1">
    <source>
        <dbReference type="EnsemblMetazoa" id="GPAI040122-PA"/>
    </source>
</evidence>
<keyword evidence="2" id="KW-1185">Reference proteome</keyword>
<protein>
    <submittedName>
        <fullName evidence="1">Uncharacterized protein</fullName>
    </submittedName>
</protein>
<dbReference type="Proteomes" id="UP000092445">
    <property type="component" value="Unassembled WGS sequence"/>
</dbReference>
<dbReference type="VEuPathDB" id="VectorBase:GPAI040122"/>